<feature type="transmembrane region" description="Helical" evidence="1">
    <location>
        <begin position="42"/>
        <end position="65"/>
    </location>
</feature>
<evidence type="ECO:0000313" key="3">
    <source>
        <dbReference type="Proteomes" id="UP000483004"/>
    </source>
</evidence>
<accession>A0A6L3VGE7</accession>
<protein>
    <submittedName>
        <fullName evidence="2">Uncharacterized protein</fullName>
    </submittedName>
</protein>
<comment type="caution">
    <text evidence="2">The sequence shown here is derived from an EMBL/GenBank/DDBJ whole genome shotgun (WGS) entry which is preliminary data.</text>
</comment>
<evidence type="ECO:0000313" key="2">
    <source>
        <dbReference type="EMBL" id="KAB2366749.1"/>
    </source>
</evidence>
<keyword evidence="3" id="KW-1185">Reference proteome</keyword>
<keyword evidence="1" id="KW-1133">Transmembrane helix</keyword>
<dbReference type="Proteomes" id="UP000483004">
    <property type="component" value="Unassembled WGS sequence"/>
</dbReference>
<reference evidence="2 3" key="1">
    <citation type="submission" date="2019-09" db="EMBL/GenBank/DDBJ databases">
        <title>Actinomadura physcomitrii sp. nov., a novel actinomycete isolated from moss [Physcomitrium sphaericum (Ludw) Fuernr].</title>
        <authorList>
            <person name="Liu C."/>
            <person name="Zhuang X."/>
        </authorList>
    </citation>
    <scope>NUCLEOTIDE SEQUENCE [LARGE SCALE GENOMIC DNA]</scope>
    <source>
        <strain evidence="2 3">CYP1-1B</strain>
    </source>
</reference>
<gene>
    <name evidence="2" type="ORF">F9B16_39210</name>
</gene>
<dbReference type="AlphaFoldDB" id="A0A6L3VGE7"/>
<dbReference type="RefSeq" id="WP_151545304.1">
    <property type="nucleotide sequence ID" value="NZ_WBMR01000190.1"/>
</dbReference>
<name>A0A6L3VGE7_9ACTN</name>
<sequence length="71" mass="7291">MHASSNTLRTLFVTVALLIGSNAGWAAGVLRGSDGHSVADAVQFAAGTFGSGVLLVLAVIGFWYGSQNREP</sequence>
<organism evidence="2 3">
    <name type="scientific">Actinomadura montaniterrae</name>
    <dbReference type="NCBI Taxonomy" id="1803903"/>
    <lineage>
        <taxon>Bacteria</taxon>
        <taxon>Bacillati</taxon>
        <taxon>Actinomycetota</taxon>
        <taxon>Actinomycetes</taxon>
        <taxon>Streptosporangiales</taxon>
        <taxon>Thermomonosporaceae</taxon>
        <taxon>Actinomadura</taxon>
    </lineage>
</organism>
<evidence type="ECO:0000256" key="1">
    <source>
        <dbReference type="SAM" id="Phobius"/>
    </source>
</evidence>
<dbReference type="EMBL" id="WBMR01000190">
    <property type="protein sequence ID" value="KAB2366749.1"/>
    <property type="molecule type" value="Genomic_DNA"/>
</dbReference>
<keyword evidence="1" id="KW-0812">Transmembrane</keyword>
<keyword evidence="1" id="KW-0472">Membrane</keyword>
<proteinExistence type="predicted"/>